<protein>
    <submittedName>
        <fullName evidence="1">Uncharacterized protein</fullName>
    </submittedName>
</protein>
<sequence length="42" mass="4932">MFESDTESQDRAMLIDRTNNLCLVFSGWRSMVTHPVSRHIIH</sequence>
<organism evidence="1">
    <name type="scientific">marine metagenome</name>
    <dbReference type="NCBI Taxonomy" id="408172"/>
    <lineage>
        <taxon>unclassified sequences</taxon>
        <taxon>metagenomes</taxon>
        <taxon>ecological metagenomes</taxon>
    </lineage>
</organism>
<name>A0A381NNW1_9ZZZZ</name>
<reference evidence="1" key="1">
    <citation type="submission" date="2018-05" db="EMBL/GenBank/DDBJ databases">
        <authorList>
            <person name="Lanie J.A."/>
            <person name="Ng W.-L."/>
            <person name="Kazmierczak K.M."/>
            <person name="Andrzejewski T.M."/>
            <person name="Davidsen T.M."/>
            <person name="Wayne K.J."/>
            <person name="Tettelin H."/>
            <person name="Glass J.I."/>
            <person name="Rusch D."/>
            <person name="Podicherti R."/>
            <person name="Tsui H.-C.T."/>
            <person name="Winkler M.E."/>
        </authorList>
    </citation>
    <scope>NUCLEOTIDE SEQUENCE</scope>
</reference>
<dbReference type="EMBL" id="UINC01000463">
    <property type="protein sequence ID" value="SUZ55814.1"/>
    <property type="molecule type" value="Genomic_DNA"/>
</dbReference>
<proteinExistence type="predicted"/>
<accession>A0A381NNW1</accession>
<evidence type="ECO:0000313" key="1">
    <source>
        <dbReference type="EMBL" id="SUZ55814.1"/>
    </source>
</evidence>
<gene>
    <name evidence="1" type="ORF">METZ01_LOCUS8668</name>
</gene>
<dbReference type="AlphaFoldDB" id="A0A381NNW1"/>